<keyword evidence="4" id="KW-1133">Transmembrane helix</keyword>
<evidence type="ECO:0000256" key="2">
    <source>
        <dbReference type="ARBA" id="ARBA00022801"/>
    </source>
</evidence>
<dbReference type="PROSITE" id="PS50275">
    <property type="entry name" value="SAC"/>
    <property type="match status" value="1"/>
</dbReference>
<evidence type="ECO:0000256" key="3">
    <source>
        <dbReference type="ARBA" id="ARBA00023136"/>
    </source>
</evidence>
<name>A0A3P6SUT1_9BILA</name>
<dbReference type="Pfam" id="PF02383">
    <property type="entry name" value="Syja_N"/>
    <property type="match status" value="1"/>
</dbReference>
<feature type="transmembrane region" description="Helical" evidence="4">
    <location>
        <begin position="65"/>
        <end position="86"/>
    </location>
</feature>
<feature type="domain" description="SAC" evidence="5">
    <location>
        <begin position="1"/>
        <end position="87"/>
    </location>
</feature>
<comment type="subcellular location">
    <subcellularLocation>
        <location evidence="1">Endomembrane system</location>
    </subcellularLocation>
</comment>
<evidence type="ECO:0000313" key="6">
    <source>
        <dbReference type="EMBL" id="VDK79582.1"/>
    </source>
</evidence>
<keyword evidence="2" id="KW-0378">Hydrolase</keyword>
<accession>A0A3P6SUT1</accession>
<dbReference type="EMBL" id="UYRT01034967">
    <property type="protein sequence ID" value="VDK79582.1"/>
    <property type="molecule type" value="Genomic_DNA"/>
</dbReference>
<gene>
    <name evidence="6" type="ORF">GPUH_LOCUS9931</name>
</gene>
<dbReference type="GO" id="GO:0043813">
    <property type="term" value="F:phosphatidylinositol-3,5-bisphosphate 5-phosphatase activity"/>
    <property type="evidence" value="ECO:0007669"/>
    <property type="project" value="InterPro"/>
</dbReference>
<keyword evidence="7" id="KW-1185">Reference proteome</keyword>
<keyword evidence="3 4" id="KW-0472">Membrane</keyword>
<dbReference type="PANTHER" id="PTHR45738:SF5">
    <property type="entry name" value="POLYPHOSPHOINOSITIDE PHOSPHATASE"/>
    <property type="match status" value="1"/>
</dbReference>
<dbReference type="Proteomes" id="UP000271098">
    <property type="component" value="Unassembled WGS sequence"/>
</dbReference>
<dbReference type="OrthoDB" id="405996at2759"/>
<proteinExistence type="predicted"/>
<evidence type="ECO:0000313" key="7">
    <source>
        <dbReference type="Proteomes" id="UP000271098"/>
    </source>
</evidence>
<organism evidence="6 7">
    <name type="scientific">Gongylonema pulchrum</name>
    <dbReference type="NCBI Taxonomy" id="637853"/>
    <lineage>
        <taxon>Eukaryota</taxon>
        <taxon>Metazoa</taxon>
        <taxon>Ecdysozoa</taxon>
        <taxon>Nematoda</taxon>
        <taxon>Chromadorea</taxon>
        <taxon>Rhabditida</taxon>
        <taxon>Spirurina</taxon>
        <taxon>Spiruromorpha</taxon>
        <taxon>Spiruroidea</taxon>
        <taxon>Gongylonematidae</taxon>
        <taxon>Gongylonema</taxon>
    </lineage>
</organism>
<dbReference type="GO" id="GO:0046856">
    <property type="term" value="P:phosphatidylinositol dephosphorylation"/>
    <property type="evidence" value="ECO:0007669"/>
    <property type="project" value="InterPro"/>
</dbReference>
<reference evidence="6 7" key="1">
    <citation type="submission" date="2018-11" db="EMBL/GenBank/DDBJ databases">
        <authorList>
            <consortium name="Pathogen Informatics"/>
        </authorList>
    </citation>
    <scope>NUCLEOTIDE SEQUENCE [LARGE SCALE GENOMIC DNA]</scope>
</reference>
<dbReference type="InterPro" id="IPR002013">
    <property type="entry name" value="SAC_dom"/>
</dbReference>
<evidence type="ECO:0000256" key="1">
    <source>
        <dbReference type="ARBA" id="ARBA00004308"/>
    </source>
</evidence>
<evidence type="ECO:0000259" key="5">
    <source>
        <dbReference type="PROSITE" id="PS50275"/>
    </source>
</evidence>
<protein>
    <recommendedName>
        <fullName evidence="5">SAC domain-containing protein</fullName>
    </recommendedName>
</protein>
<dbReference type="AlphaFoldDB" id="A0A3P6SUT1"/>
<keyword evidence="4" id="KW-0812">Transmembrane</keyword>
<dbReference type="PANTHER" id="PTHR45738">
    <property type="entry name" value="POLYPHOSPHOINOSITIDE PHOSPHATASE"/>
    <property type="match status" value="1"/>
</dbReference>
<dbReference type="GO" id="GO:0012505">
    <property type="term" value="C:endomembrane system"/>
    <property type="evidence" value="ECO:0007669"/>
    <property type="project" value="UniProtKB-SubCell"/>
</dbReference>
<dbReference type="InterPro" id="IPR043573">
    <property type="entry name" value="Fig4-like"/>
</dbReference>
<evidence type="ECO:0000256" key="4">
    <source>
        <dbReference type="SAM" id="Phobius"/>
    </source>
</evidence>
<sequence length="87" mass="10236">MSTDFYFSYTYDLSRTLQENALGVSDWPNFKNAGKADATFHTDSKFIWNRYLLEPLRANAVSEQWIIEMVHGYVGLFTVHLFFILFK</sequence>